<proteinExistence type="predicted"/>
<protein>
    <recommendedName>
        <fullName evidence="4">Transmembrane protein</fullName>
    </recommendedName>
</protein>
<feature type="region of interest" description="Disordered" evidence="1">
    <location>
        <begin position="51"/>
        <end position="72"/>
    </location>
</feature>
<reference evidence="3" key="1">
    <citation type="journal article" date="2019" name="Int. J. Syst. Evol. Microbiol.">
        <title>The Global Catalogue of Microorganisms (GCM) 10K type strain sequencing project: providing services to taxonomists for standard genome sequencing and annotation.</title>
        <authorList>
            <consortium name="The Broad Institute Genomics Platform"/>
            <consortium name="The Broad Institute Genome Sequencing Center for Infectious Disease"/>
            <person name="Wu L."/>
            <person name="Ma J."/>
        </authorList>
    </citation>
    <scope>NUCLEOTIDE SEQUENCE [LARGE SCALE GENOMIC DNA]</scope>
    <source>
        <strain evidence="3">JCM 18077</strain>
    </source>
</reference>
<comment type="caution">
    <text evidence="2">The sequence shown here is derived from an EMBL/GenBank/DDBJ whole genome shotgun (WGS) entry which is preliminary data.</text>
</comment>
<dbReference type="RefSeq" id="WP_246991470.1">
    <property type="nucleotide sequence ID" value="NZ_BAABIE010000005.1"/>
</dbReference>
<evidence type="ECO:0008006" key="4">
    <source>
        <dbReference type="Google" id="ProtNLM"/>
    </source>
</evidence>
<accession>A0ABP8Z3H1</accession>
<dbReference type="EMBL" id="BAABIE010000005">
    <property type="protein sequence ID" value="GAA4745508.1"/>
    <property type="molecule type" value="Genomic_DNA"/>
</dbReference>
<name>A0ABP8Z3H1_9ACTN</name>
<feature type="region of interest" description="Disordered" evidence="1">
    <location>
        <begin position="1"/>
        <end position="24"/>
    </location>
</feature>
<dbReference type="Proteomes" id="UP001500822">
    <property type="component" value="Unassembled WGS sequence"/>
</dbReference>
<evidence type="ECO:0000256" key="1">
    <source>
        <dbReference type="SAM" id="MobiDB-lite"/>
    </source>
</evidence>
<organism evidence="2 3">
    <name type="scientific">Gordonia alkaliphila</name>
    <dbReference type="NCBI Taxonomy" id="1053547"/>
    <lineage>
        <taxon>Bacteria</taxon>
        <taxon>Bacillati</taxon>
        <taxon>Actinomycetota</taxon>
        <taxon>Actinomycetes</taxon>
        <taxon>Mycobacteriales</taxon>
        <taxon>Gordoniaceae</taxon>
        <taxon>Gordonia</taxon>
    </lineage>
</organism>
<evidence type="ECO:0000313" key="3">
    <source>
        <dbReference type="Proteomes" id="UP001500822"/>
    </source>
</evidence>
<gene>
    <name evidence="2" type="ORF">GCM10023217_13250</name>
</gene>
<evidence type="ECO:0000313" key="2">
    <source>
        <dbReference type="EMBL" id="GAA4745508.1"/>
    </source>
</evidence>
<keyword evidence="3" id="KW-1185">Reference proteome</keyword>
<sequence length="129" mass="13639">MSPSNSASGGSFGPGDDDFDRFTREVGDGLKDMIGKFLAGQGGQLAWSTLSDAAARPRREAPRPEAPVVSADSDSGVWAIVASDEGGARVEQVFPTELDALRAHQHNTDPGRRVRFLPYGIPVTALDAD</sequence>